<evidence type="ECO:0000259" key="2">
    <source>
        <dbReference type="PROSITE" id="PS50943"/>
    </source>
</evidence>
<dbReference type="RefSeq" id="WP_106531551.1">
    <property type="nucleotide sequence ID" value="NZ_PYAW01000016.1"/>
</dbReference>
<dbReference type="NCBIfam" id="NF041951">
    <property type="entry name" value="phage_RstR"/>
    <property type="match status" value="1"/>
</dbReference>
<dbReference type="InterPro" id="IPR001387">
    <property type="entry name" value="Cro/C1-type_HTH"/>
</dbReference>
<gene>
    <name evidence="3" type="ORF">CLV51_1166</name>
</gene>
<dbReference type="PROSITE" id="PS50943">
    <property type="entry name" value="HTH_CROC1"/>
    <property type="match status" value="1"/>
</dbReference>
<dbReference type="Pfam" id="PF01381">
    <property type="entry name" value="HTH_3"/>
    <property type="match status" value="1"/>
</dbReference>
<evidence type="ECO:0000313" key="3">
    <source>
        <dbReference type="EMBL" id="PSL42290.1"/>
    </source>
</evidence>
<sequence length="114" mass="12752">MDLGNKIVQLRKEKDLNRDELGKAVGTSGAIIGRYERNEITPSVEVAAKIADALDVSLDYLVGNTSFLVKDKKMLYRLELLDKISEEDRNTILRVVDAFLKEAQLTTTAKKLKA</sequence>
<dbReference type="InterPro" id="IPR010982">
    <property type="entry name" value="Lambda_DNA-bd_dom_sf"/>
</dbReference>
<keyword evidence="1 3" id="KW-0238">DNA-binding</keyword>
<dbReference type="PANTHER" id="PTHR46558">
    <property type="entry name" value="TRACRIPTIONAL REGULATORY PROTEIN-RELATED-RELATED"/>
    <property type="match status" value="1"/>
</dbReference>
<feature type="domain" description="HTH cro/C1-type" evidence="2">
    <location>
        <begin position="7"/>
        <end position="61"/>
    </location>
</feature>
<reference evidence="3 4" key="1">
    <citation type="submission" date="2018-03" db="EMBL/GenBank/DDBJ databases">
        <title>Genomic Encyclopedia of Archaeal and Bacterial Type Strains, Phase II (KMG-II): from individual species to whole genera.</title>
        <authorList>
            <person name="Goeker M."/>
        </authorList>
    </citation>
    <scope>NUCLEOTIDE SEQUENCE [LARGE SCALE GENOMIC DNA]</scope>
    <source>
        <strain evidence="3 4">DSM 24859</strain>
    </source>
</reference>
<evidence type="ECO:0000313" key="4">
    <source>
        <dbReference type="Proteomes" id="UP000240971"/>
    </source>
</evidence>
<dbReference type="PANTHER" id="PTHR46558:SF11">
    <property type="entry name" value="HTH-TYPE TRANSCRIPTIONAL REGULATOR XRE"/>
    <property type="match status" value="1"/>
</dbReference>
<dbReference type="GO" id="GO:0003677">
    <property type="term" value="F:DNA binding"/>
    <property type="evidence" value="ECO:0007669"/>
    <property type="project" value="UniProtKB-KW"/>
</dbReference>
<dbReference type="SMART" id="SM00530">
    <property type="entry name" value="HTH_XRE"/>
    <property type="match status" value="1"/>
</dbReference>
<dbReference type="OrthoDB" id="881869at2"/>
<dbReference type="CDD" id="cd00093">
    <property type="entry name" value="HTH_XRE"/>
    <property type="match status" value="1"/>
</dbReference>
<proteinExistence type="predicted"/>
<dbReference type="Gene3D" id="1.10.260.40">
    <property type="entry name" value="lambda repressor-like DNA-binding domains"/>
    <property type="match status" value="1"/>
</dbReference>
<dbReference type="AlphaFoldDB" id="A0A2P8H7X4"/>
<protein>
    <submittedName>
        <fullName evidence="3">DNA-binding XRE family transcriptional regulator</fullName>
    </submittedName>
</protein>
<name>A0A2P8H7X4_CHINA</name>
<dbReference type="Proteomes" id="UP000240971">
    <property type="component" value="Unassembled WGS sequence"/>
</dbReference>
<organism evidence="3 4">
    <name type="scientific">Chitinophaga niastensis</name>
    <dbReference type="NCBI Taxonomy" id="536980"/>
    <lineage>
        <taxon>Bacteria</taxon>
        <taxon>Pseudomonadati</taxon>
        <taxon>Bacteroidota</taxon>
        <taxon>Chitinophagia</taxon>
        <taxon>Chitinophagales</taxon>
        <taxon>Chitinophagaceae</taxon>
        <taxon>Chitinophaga</taxon>
    </lineage>
</organism>
<comment type="caution">
    <text evidence="3">The sequence shown here is derived from an EMBL/GenBank/DDBJ whole genome shotgun (WGS) entry which is preliminary data.</text>
</comment>
<dbReference type="InterPro" id="IPR049639">
    <property type="entry name" value="RstR"/>
</dbReference>
<dbReference type="SUPFAM" id="SSF47413">
    <property type="entry name" value="lambda repressor-like DNA-binding domains"/>
    <property type="match status" value="1"/>
</dbReference>
<accession>A0A2P8H7X4</accession>
<keyword evidence="4" id="KW-1185">Reference proteome</keyword>
<evidence type="ECO:0000256" key="1">
    <source>
        <dbReference type="ARBA" id="ARBA00023125"/>
    </source>
</evidence>
<dbReference type="EMBL" id="PYAW01000016">
    <property type="protein sequence ID" value="PSL42290.1"/>
    <property type="molecule type" value="Genomic_DNA"/>
</dbReference>